<evidence type="ECO:0000259" key="1">
    <source>
        <dbReference type="Pfam" id="PF13456"/>
    </source>
</evidence>
<feature type="domain" description="Zinc knuckle CX2CX4HX4C" evidence="3">
    <location>
        <begin position="161"/>
        <end position="191"/>
    </location>
</feature>
<dbReference type="SUPFAM" id="SSF53098">
    <property type="entry name" value="Ribonuclease H-like"/>
    <property type="match status" value="1"/>
</dbReference>
<keyword evidence="5" id="KW-1185">Reference proteome</keyword>
<organism evidence="4 5">
    <name type="scientific">Lithocarpus litseifolius</name>
    <dbReference type="NCBI Taxonomy" id="425828"/>
    <lineage>
        <taxon>Eukaryota</taxon>
        <taxon>Viridiplantae</taxon>
        <taxon>Streptophyta</taxon>
        <taxon>Embryophyta</taxon>
        <taxon>Tracheophyta</taxon>
        <taxon>Spermatophyta</taxon>
        <taxon>Magnoliopsida</taxon>
        <taxon>eudicotyledons</taxon>
        <taxon>Gunneridae</taxon>
        <taxon>Pentapetalae</taxon>
        <taxon>rosids</taxon>
        <taxon>fabids</taxon>
        <taxon>Fagales</taxon>
        <taxon>Fagaceae</taxon>
        <taxon>Lithocarpus</taxon>
    </lineage>
</organism>
<dbReference type="InterPro" id="IPR036397">
    <property type="entry name" value="RNaseH_sf"/>
</dbReference>
<dbReference type="InterPro" id="IPR025558">
    <property type="entry name" value="DUF4283"/>
</dbReference>
<protein>
    <recommendedName>
        <fullName evidence="6">RNase H type-1 domain-containing protein</fullName>
    </recommendedName>
</protein>
<dbReference type="PANTHER" id="PTHR47723:SF21">
    <property type="entry name" value="POLYNUCLEOTIDYL TRANSFERASE, RIBONUCLEASE H-LIKE SUPERFAMILY PROTEIN"/>
    <property type="match status" value="1"/>
</dbReference>
<evidence type="ECO:0000259" key="3">
    <source>
        <dbReference type="Pfam" id="PF14392"/>
    </source>
</evidence>
<dbReference type="InterPro" id="IPR053151">
    <property type="entry name" value="RNase_H-like"/>
</dbReference>
<dbReference type="Pfam" id="PF13456">
    <property type="entry name" value="RVT_3"/>
    <property type="match status" value="1"/>
</dbReference>
<reference evidence="4 5" key="1">
    <citation type="submission" date="2024-01" db="EMBL/GenBank/DDBJ databases">
        <title>A telomere-to-telomere, gap-free genome of sweet tea (Lithocarpus litseifolius).</title>
        <authorList>
            <person name="Zhou J."/>
        </authorList>
    </citation>
    <scope>NUCLEOTIDE SEQUENCE [LARGE SCALE GENOMIC DNA]</scope>
    <source>
        <strain evidence="4">Zhou-2022a</strain>
        <tissue evidence="4">Leaf</tissue>
    </source>
</reference>
<evidence type="ECO:0000313" key="5">
    <source>
        <dbReference type="Proteomes" id="UP001459277"/>
    </source>
</evidence>
<evidence type="ECO:0008006" key="6">
    <source>
        <dbReference type="Google" id="ProtNLM"/>
    </source>
</evidence>
<dbReference type="EMBL" id="JAZDWU010000001">
    <property type="protein sequence ID" value="KAL0016646.1"/>
    <property type="molecule type" value="Genomic_DNA"/>
</dbReference>
<dbReference type="AlphaFoldDB" id="A0AAW2E1S7"/>
<dbReference type="InterPro" id="IPR025836">
    <property type="entry name" value="Zn_knuckle_CX2CX4HX4C"/>
</dbReference>
<dbReference type="InterPro" id="IPR044730">
    <property type="entry name" value="RNase_H-like_dom_plant"/>
</dbReference>
<feature type="domain" description="RNase H type-1" evidence="1">
    <location>
        <begin position="414"/>
        <end position="523"/>
    </location>
</feature>
<sequence length="553" mass="62629">MEDLAQSWKRLSLSDREGLGCCLTEDERVHQFSIAAKFTTKRAINVDSIVRTFNPLWRAKKGFKIQKIGDHEMLFSFETKEDVDSILSSEPWSFNKHLVIMQRYDHEQPFQDVKFEKTTFWVQVHGLPMKYMTAATAEKICGVVGDVISHSEQKFYDGGDNKQVWVSFRYERLPNICYWCGSLLHDDRDCERWIESEGTLKADQREFGPGLRAQPFVVSKKNVVSVPGYYSTRKKDQPGKACQPMAEMIPAYPNSEPTIEPEGAKEANVRYKSGCNHNSMHNGRSGLNPIKTTDPIITPLNNSIIYGIPEDSTNVETVPTKETYIAEVSGEEKEAEVESMPRDGTNCMIPIQKLNKKNPHVPSRVSTQTKRVLPSWTRRSKPATQTQKQTTPKISGKKRELVISKDQVELTPKRVGVVIRDHRGWVIASCSQLIHQQLGSNEIEALAAGWALSFALDVGVNRAVLEGDSWSVIKGLKEEERLLIPLGLLIEDAKKLSHCFVELCYSHTKRECNSLAHNLARYAVCIPDFLVWMKEVPSQFQNVLQADSVGLFQ</sequence>
<accession>A0AAW2E1S7</accession>
<dbReference type="GO" id="GO:0004523">
    <property type="term" value="F:RNA-DNA hybrid ribonuclease activity"/>
    <property type="evidence" value="ECO:0007669"/>
    <property type="project" value="InterPro"/>
</dbReference>
<dbReference type="Pfam" id="PF14111">
    <property type="entry name" value="DUF4283"/>
    <property type="match status" value="1"/>
</dbReference>
<evidence type="ECO:0000259" key="2">
    <source>
        <dbReference type="Pfam" id="PF14111"/>
    </source>
</evidence>
<dbReference type="CDD" id="cd06222">
    <property type="entry name" value="RNase_H_like"/>
    <property type="match status" value="1"/>
</dbReference>
<proteinExistence type="predicted"/>
<dbReference type="GO" id="GO:0003676">
    <property type="term" value="F:nucleic acid binding"/>
    <property type="evidence" value="ECO:0007669"/>
    <property type="project" value="InterPro"/>
</dbReference>
<dbReference type="Proteomes" id="UP001459277">
    <property type="component" value="Unassembled WGS sequence"/>
</dbReference>
<comment type="caution">
    <text evidence="4">The sequence shown here is derived from an EMBL/GenBank/DDBJ whole genome shotgun (WGS) entry which is preliminary data.</text>
</comment>
<name>A0AAW2E1S7_9ROSI</name>
<dbReference type="Gene3D" id="3.30.420.10">
    <property type="entry name" value="Ribonuclease H-like superfamily/Ribonuclease H"/>
    <property type="match status" value="1"/>
</dbReference>
<dbReference type="InterPro" id="IPR012337">
    <property type="entry name" value="RNaseH-like_sf"/>
</dbReference>
<evidence type="ECO:0000313" key="4">
    <source>
        <dbReference type="EMBL" id="KAL0016646.1"/>
    </source>
</evidence>
<gene>
    <name evidence="4" type="ORF">SO802_003715</name>
</gene>
<feature type="domain" description="DUF4283" evidence="2">
    <location>
        <begin position="29"/>
        <end position="106"/>
    </location>
</feature>
<dbReference type="PANTHER" id="PTHR47723">
    <property type="entry name" value="OS05G0353850 PROTEIN"/>
    <property type="match status" value="1"/>
</dbReference>
<dbReference type="Pfam" id="PF14392">
    <property type="entry name" value="zf-CCHC_4"/>
    <property type="match status" value="1"/>
</dbReference>
<dbReference type="InterPro" id="IPR002156">
    <property type="entry name" value="RNaseH_domain"/>
</dbReference>